<feature type="compositionally biased region" description="Basic and acidic residues" evidence="5">
    <location>
        <begin position="99"/>
        <end position="109"/>
    </location>
</feature>
<evidence type="ECO:0000256" key="5">
    <source>
        <dbReference type="SAM" id="MobiDB-lite"/>
    </source>
</evidence>
<dbReference type="RefSeq" id="XP_007829956.1">
    <property type="nucleotide sequence ID" value="XM_007831765.1"/>
</dbReference>
<dbReference type="GO" id="GO:0061630">
    <property type="term" value="F:ubiquitin protein ligase activity"/>
    <property type="evidence" value="ECO:0007669"/>
    <property type="project" value="TreeGrafter"/>
</dbReference>
<keyword evidence="3" id="KW-0862">Zinc</keyword>
<sequence length="356" mass="39998">MRTKTIKAGSSIIGKIKYMDEPLNSTASTQDCPPGVRIPPVPRIRPVRFVAETPRLARSVESLSGLRSYQAGRPVVNESVDTWRSRAAPRPRAARATGPRRDGMRRDESPDFSSRASSRASSSGRRERTPVSRHRGTEALDMSSIIREFEEVSLHGFEDEVSPPTYEFTDNFFPNPKITFFMDRPTNLVCSVCQETPLKMSTSPHTLACENDSVISPCGHVFCRGCLDTWIDAHQSCPLCRFELTRKCGHAIEPRVIAKDTILSLPPTLPEGGKVAPTCWDCRQHAQAKKLGQFAKHFRLCRQVLERCKQELAYGSVEASVMVDKAQVAYNKAQKDLEQFSKNTTYENTLHIHSFW</sequence>
<feature type="compositionally biased region" description="Low complexity" evidence="5">
    <location>
        <begin position="113"/>
        <end position="123"/>
    </location>
</feature>
<dbReference type="PROSITE" id="PS50089">
    <property type="entry name" value="ZF_RING_2"/>
    <property type="match status" value="1"/>
</dbReference>
<dbReference type="InterPro" id="IPR017907">
    <property type="entry name" value="Znf_RING_CS"/>
</dbReference>
<keyword evidence="8" id="KW-1185">Reference proteome</keyword>
<reference evidence="8" key="1">
    <citation type="journal article" date="2015" name="BMC Genomics">
        <title>Genomic and transcriptomic analysis of the endophytic fungus Pestalotiopsis fici reveals its lifestyle and high potential for synthesis of natural products.</title>
        <authorList>
            <person name="Wang X."/>
            <person name="Zhang X."/>
            <person name="Liu L."/>
            <person name="Xiang M."/>
            <person name="Wang W."/>
            <person name="Sun X."/>
            <person name="Che Y."/>
            <person name="Guo L."/>
            <person name="Liu G."/>
            <person name="Guo L."/>
            <person name="Wang C."/>
            <person name="Yin W.B."/>
            <person name="Stadler M."/>
            <person name="Zhang X."/>
            <person name="Liu X."/>
        </authorList>
    </citation>
    <scope>NUCLEOTIDE SEQUENCE [LARGE SCALE GENOMIC DNA]</scope>
    <source>
        <strain evidence="8">W106-1 / CGMCC3.15140</strain>
    </source>
</reference>
<feature type="domain" description="RING-type" evidence="6">
    <location>
        <begin position="190"/>
        <end position="241"/>
    </location>
</feature>
<dbReference type="GO" id="GO:0008270">
    <property type="term" value="F:zinc ion binding"/>
    <property type="evidence" value="ECO:0007669"/>
    <property type="project" value="UniProtKB-KW"/>
</dbReference>
<name>W3XGM0_PESFW</name>
<evidence type="ECO:0000313" key="8">
    <source>
        <dbReference type="Proteomes" id="UP000030651"/>
    </source>
</evidence>
<evidence type="ECO:0000256" key="2">
    <source>
        <dbReference type="ARBA" id="ARBA00022771"/>
    </source>
</evidence>
<dbReference type="PANTHER" id="PTHR22765:SF411">
    <property type="entry name" value="OS02G0248440 PROTEIN"/>
    <property type="match status" value="1"/>
</dbReference>
<dbReference type="PROSITE" id="PS00518">
    <property type="entry name" value="ZF_RING_1"/>
    <property type="match status" value="1"/>
</dbReference>
<dbReference type="SUPFAM" id="SSF57850">
    <property type="entry name" value="RING/U-box"/>
    <property type="match status" value="1"/>
</dbReference>
<dbReference type="GO" id="GO:0006511">
    <property type="term" value="P:ubiquitin-dependent protein catabolic process"/>
    <property type="evidence" value="ECO:0007669"/>
    <property type="project" value="TreeGrafter"/>
</dbReference>
<dbReference type="InterPro" id="IPR001841">
    <property type="entry name" value="Znf_RING"/>
</dbReference>
<keyword evidence="2 4" id="KW-0863">Zinc-finger</keyword>
<evidence type="ECO:0000313" key="7">
    <source>
        <dbReference type="EMBL" id="ETS85159.1"/>
    </source>
</evidence>
<evidence type="ECO:0000259" key="6">
    <source>
        <dbReference type="PROSITE" id="PS50089"/>
    </source>
</evidence>
<dbReference type="eggNOG" id="ENOG502RF5R">
    <property type="taxonomic scope" value="Eukaryota"/>
</dbReference>
<accession>W3XGM0</accession>
<dbReference type="InterPro" id="IPR013083">
    <property type="entry name" value="Znf_RING/FYVE/PHD"/>
</dbReference>
<keyword evidence="1" id="KW-0479">Metal-binding</keyword>
<evidence type="ECO:0000256" key="4">
    <source>
        <dbReference type="PROSITE-ProRule" id="PRU00175"/>
    </source>
</evidence>
<gene>
    <name evidence="7" type="ORF">PFICI_03184</name>
</gene>
<evidence type="ECO:0000256" key="3">
    <source>
        <dbReference type="ARBA" id="ARBA00022833"/>
    </source>
</evidence>
<feature type="region of interest" description="Disordered" evidence="5">
    <location>
        <begin position="79"/>
        <end position="137"/>
    </location>
</feature>
<evidence type="ECO:0000256" key="1">
    <source>
        <dbReference type="ARBA" id="ARBA00022723"/>
    </source>
</evidence>
<dbReference type="STRING" id="1229662.W3XGM0"/>
<dbReference type="OMA" id="HTLACEN"/>
<dbReference type="Proteomes" id="UP000030651">
    <property type="component" value="Unassembled WGS sequence"/>
</dbReference>
<protein>
    <recommendedName>
        <fullName evidence="6">RING-type domain-containing protein</fullName>
    </recommendedName>
</protein>
<dbReference type="PANTHER" id="PTHR22765">
    <property type="entry name" value="RING FINGER AND PROTEASE ASSOCIATED DOMAIN-CONTAINING"/>
    <property type="match status" value="1"/>
</dbReference>
<dbReference type="Pfam" id="PF13639">
    <property type="entry name" value="zf-RING_2"/>
    <property type="match status" value="1"/>
</dbReference>
<proteinExistence type="predicted"/>
<dbReference type="HOGENOM" id="CLU_778682_0_0_1"/>
<dbReference type="GeneID" id="19268197"/>
<feature type="compositionally biased region" description="Basic and acidic residues" evidence="5">
    <location>
        <begin position="124"/>
        <end position="137"/>
    </location>
</feature>
<dbReference type="SMART" id="SM00184">
    <property type="entry name" value="RING"/>
    <property type="match status" value="1"/>
</dbReference>
<dbReference type="OrthoDB" id="8062037at2759"/>
<organism evidence="7 8">
    <name type="scientific">Pestalotiopsis fici (strain W106-1 / CGMCC3.15140)</name>
    <dbReference type="NCBI Taxonomy" id="1229662"/>
    <lineage>
        <taxon>Eukaryota</taxon>
        <taxon>Fungi</taxon>
        <taxon>Dikarya</taxon>
        <taxon>Ascomycota</taxon>
        <taxon>Pezizomycotina</taxon>
        <taxon>Sordariomycetes</taxon>
        <taxon>Xylariomycetidae</taxon>
        <taxon>Amphisphaeriales</taxon>
        <taxon>Sporocadaceae</taxon>
        <taxon>Pestalotiopsis</taxon>
    </lineage>
</organism>
<dbReference type="InterPro" id="IPR051826">
    <property type="entry name" value="E3_ubiquitin-ligase_domain"/>
</dbReference>
<dbReference type="Gene3D" id="3.30.40.10">
    <property type="entry name" value="Zinc/RING finger domain, C3HC4 (zinc finger)"/>
    <property type="match status" value="1"/>
</dbReference>
<dbReference type="AlphaFoldDB" id="W3XGM0"/>
<dbReference type="InParanoid" id="W3XGM0"/>
<dbReference type="EMBL" id="KI912110">
    <property type="protein sequence ID" value="ETS85159.1"/>
    <property type="molecule type" value="Genomic_DNA"/>
</dbReference>
<dbReference type="KEGG" id="pfy:PFICI_03184"/>